<proteinExistence type="predicted"/>
<organism evidence="1">
    <name type="scientific">mine drainage metagenome</name>
    <dbReference type="NCBI Taxonomy" id="410659"/>
    <lineage>
        <taxon>unclassified sequences</taxon>
        <taxon>metagenomes</taxon>
        <taxon>ecological metagenomes</taxon>
    </lineage>
</organism>
<gene>
    <name evidence="1" type="ORF">GALL_424830</name>
</gene>
<evidence type="ECO:0000313" key="1">
    <source>
        <dbReference type="EMBL" id="OIQ75847.1"/>
    </source>
</evidence>
<reference evidence="1" key="1">
    <citation type="submission" date="2016-10" db="EMBL/GenBank/DDBJ databases">
        <title>Sequence of Gallionella enrichment culture.</title>
        <authorList>
            <person name="Poehlein A."/>
            <person name="Muehling M."/>
            <person name="Daniel R."/>
        </authorList>
    </citation>
    <scope>NUCLEOTIDE SEQUENCE</scope>
</reference>
<name>A0A1J5Q764_9ZZZZ</name>
<accession>A0A1J5Q764</accession>
<comment type="caution">
    <text evidence="1">The sequence shown here is derived from an EMBL/GenBank/DDBJ whole genome shotgun (WGS) entry which is preliminary data.</text>
</comment>
<dbReference type="EMBL" id="MLJW01002039">
    <property type="protein sequence ID" value="OIQ75847.1"/>
    <property type="molecule type" value="Genomic_DNA"/>
</dbReference>
<dbReference type="AlphaFoldDB" id="A0A1J5Q764"/>
<protein>
    <submittedName>
        <fullName evidence="1">Uncharacterized protein</fullName>
    </submittedName>
</protein>
<sequence>MQTTGDRVAAAAELSTGVQDGEYDFHRWPFLDWVHRDWDSTAVVDNPDSAIFHDGYVDEIAVTGESLIDRVVDYLIDQVVQTPFTGRPDIHTGAFADRVEPFKNLDVAGFIGTSLLLRSHEKFPSFIHPKTPEEASRAVNDVLALILEVKAG</sequence>